<evidence type="ECO:0008006" key="10">
    <source>
        <dbReference type="Google" id="ProtNLM"/>
    </source>
</evidence>
<dbReference type="GO" id="GO:0006357">
    <property type="term" value="P:regulation of transcription by RNA polymerase II"/>
    <property type="evidence" value="ECO:0007669"/>
    <property type="project" value="TreeGrafter"/>
</dbReference>
<dbReference type="AlphaFoldDB" id="A0A653CD02"/>
<sequence length="242" mass="27244">MEEFEWTVVNEGHLLDAMVGHKPVGVNKYFQMAFICDKFCDNLNKDVASEKIWAHLETMYNLEALDESESIPFPNGEKEFRLPDADFGNLINKKETEEKNKAVTTPKGGRETPKPTKETKKEEKPTPVKNQKEKDKEKERRDSKEIATKDTPKTTPIAKKEMKKEVEKTVKEKAKPGRPPSSATNKEESKSGKTKSEDTPKVAKRPTRGSLSLSKPNDDSGSSGKSSPVNVTPAVKRRRQMI</sequence>
<feature type="compositionally biased region" description="Basic and acidic residues" evidence="7">
    <location>
        <begin position="92"/>
        <end position="101"/>
    </location>
</feature>
<keyword evidence="3" id="KW-0156">Chromatin regulator</keyword>
<evidence type="ECO:0000313" key="9">
    <source>
        <dbReference type="Proteomes" id="UP000410492"/>
    </source>
</evidence>
<evidence type="ECO:0000256" key="5">
    <source>
        <dbReference type="ARBA" id="ARBA00023163"/>
    </source>
</evidence>
<protein>
    <recommendedName>
        <fullName evidence="10">MRG-binding protein</fullName>
    </recommendedName>
</protein>
<dbReference type="GO" id="GO:0006325">
    <property type="term" value="P:chromatin organization"/>
    <property type="evidence" value="ECO:0007669"/>
    <property type="project" value="UniProtKB-KW"/>
</dbReference>
<dbReference type="InterPro" id="IPR012423">
    <property type="entry name" value="Eaf7/MRGBP"/>
</dbReference>
<keyword evidence="6" id="KW-0539">Nucleus</keyword>
<comment type="subcellular location">
    <subcellularLocation>
        <location evidence="1">Nucleus</location>
    </subcellularLocation>
</comment>
<keyword evidence="4" id="KW-0805">Transcription regulation</keyword>
<name>A0A653CD02_CALMS</name>
<feature type="compositionally biased region" description="Polar residues" evidence="7">
    <location>
        <begin position="209"/>
        <end position="230"/>
    </location>
</feature>
<feature type="compositionally biased region" description="Basic and acidic residues" evidence="7">
    <location>
        <begin position="108"/>
        <end position="175"/>
    </location>
</feature>
<dbReference type="OrthoDB" id="5595141at2759"/>
<comment type="similarity">
    <text evidence="2">Belongs to the EAF7 family.</text>
</comment>
<organism evidence="8 9">
    <name type="scientific">Callosobruchus maculatus</name>
    <name type="common">Southern cowpea weevil</name>
    <name type="synonym">Pulse bruchid</name>
    <dbReference type="NCBI Taxonomy" id="64391"/>
    <lineage>
        <taxon>Eukaryota</taxon>
        <taxon>Metazoa</taxon>
        <taxon>Ecdysozoa</taxon>
        <taxon>Arthropoda</taxon>
        <taxon>Hexapoda</taxon>
        <taxon>Insecta</taxon>
        <taxon>Pterygota</taxon>
        <taxon>Neoptera</taxon>
        <taxon>Endopterygota</taxon>
        <taxon>Coleoptera</taxon>
        <taxon>Polyphaga</taxon>
        <taxon>Cucujiformia</taxon>
        <taxon>Chrysomeloidea</taxon>
        <taxon>Chrysomelidae</taxon>
        <taxon>Bruchinae</taxon>
        <taxon>Bruchini</taxon>
        <taxon>Callosobruchus</taxon>
    </lineage>
</organism>
<dbReference type="Proteomes" id="UP000410492">
    <property type="component" value="Unassembled WGS sequence"/>
</dbReference>
<dbReference type="PANTHER" id="PTHR13581">
    <property type="entry name" value="MRG-BINDING PROTEIN"/>
    <property type="match status" value="1"/>
</dbReference>
<evidence type="ECO:0000256" key="4">
    <source>
        <dbReference type="ARBA" id="ARBA00023015"/>
    </source>
</evidence>
<evidence type="ECO:0000313" key="8">
    <source>
        <dbReference type="EMBL" id="VEN44940.1"/>
    </source>
</evidence>
<keyword evidence="9" id="KW-1185">Reference proteome</keyword>
<dbReference type="EMBL" id="CAACVG010007339">
    <property type="protein sequence ID" value="VEN44940.1"/>
    <property type="molecule type" value="Genomic_DNA"/>
</dbReference>
<proteinExistence type="inferred from homology"/>
<dbReference type="PANTHER" id="PTHR13581:SF5">
    <property type="entry name" value="MRG_MORF4L-BINDING PROTEIN"/>
    <property type="match status" value="1"/>
</dbReference>
<gene>
    <name evidence="8" type="ORF">CALMAC_LOCUS7561</name>
</gene>
<evidence type="ECO:0000256" key="7">
    <source>
        <dbReference type="SAM" id="MobiDB-lite"/>
    </source>
</evidence>
<feature type="compositionally biased region" description="Basic and acidic residues" evidence="7">
    <location>
        <begin position="185"/>
        <end position="201"/>
    </location>
</feature>
<keyword evidence="5" id="KW-0804">Transcription</keyword>
<feature type="region of interest" description="Disordered" evidence="7">
    <location>
        <begin position="88"/>
        <end position="242"/>
    </location>
</feature>
<evidence type="ECO:0000256" key="3">
    <source>
        <dbReference type="ARBA" id="ARBA00022853"/>
    </source>
</evidence>
<dbReference type="GO" id="GO:0005634">
    <property type="term" value="C:nucleus"/>
    <property type="evidence" value="ECO:0007669"/>
    <property type="project" value="UniProtKB-SubCell"/>
</dbReference>
<evidence type="ECO:0000256" key="1">
    <source>
        <dbReference type="ARBA" id="ARBA00004123"/>
    </source>
</evidence>
<dbReference type="Pfam" id="PF07904">
    <property type="entry name" value="Eaf7"/>
    <property type="match status" value="1"/>
</dbReference>
<dbReference type="GO" id="GO:0035267">
    <property type="term" value="C:NuA4 histone acetyltransferase complex"/>
    <property type="evidence" value="ECO:0007669"/>
    <property type="project" value="TreeGrafter"/>
</dbReference>
<evidence type="ECO:0000256" key="6">
    <source>
        <dbReference type="ARBA" id="ARBA00023242"/>
    </source>
</evidence>
<evidence type="ECO:0000256" key="2">
    <source>
        <dbReference type="ARBA" id="ARBA00007117"/>
    </source>
</evidence>
<accession>A0A653CD02</accession>
<reference evidence="8 9" key="1">
    <citation type="submission" date="2019-01" db="EMBL/GenBank/DDBJ databases">
        <authorList>
            <person name="Sayadi A."/>
        </authorList>
    </citation>
    <scope>NUCLEOTIDE SEQUENCE [LARGE SCALE GENOMIC DNA]</scope>
</reference>